<evidence type="ECO:0000313" key="2">
    <source>
        <dbReference type="Proteomes" id="UP000324222"/>
    </source>
</evidence>
<protein>
    <submittedName>
        <fullName evidence="1">Uncharacterized protein</fullName>
    </submittedName>
</protein>
<proteinExistence type="predicted"/>
<keyword evidence="2" id="KW-1185">Reference proteome</keyword>
<evidence type="ECO:0000313" key="1">
    <source>
        <dbReference type="EMBL" id="MPC95613.1"/>
    </source>
</evidence>
<sequence length="18" mass="2231">MVPLYHGVRKRSQRVFRT</sequence>
<dbReference type="AlphaFoldDB" id="A0A5B7JMG3"/>
<comment type="caution">
    <text evidence="1">The sequence shown here is derived from an EMBL/GenBank/DDBJ whole genome shotgun (WGS) entry which is preliminary data.</text>
</comment>
<organism evidence="1 2">
    <name type="scientific">Portunus trituberculatus</name>
    <name type="common">Swimming crab</name>
    <name type="synonym">Neptunus trituberculatus</name>
    <dbReference type="NCBI Taxonomy" id="210409"/>
    <lineage>
        <taxon>Eukaryota</taxon>
        <taxon>Metazoa</taxon>
        <taxon>Ecdysozoa</taxon>
        <taxon>Arthropoda</taxon>
        <taxon>Crustacea</taxon>
        <taxon>Multicrustacea</taxon>
        <taxon>Malacostraca</taxon>
        <taxon>Eumalacostraca</taxon>
        <taxon>Eucarida</taxon>
        <taxon>Decapoda</taxon>
        <taxon>Pleocyemata</taxon>
        <taxon>Brachyura</taxon>
        <taxon>Eubrachyura</taxon>
        <taxon>Portunoidea</taxon>
        <taxon>Portunidae</taxon>
        <taxon>Portuninae</taxon>
        <taxon>Portunus</taxon>
    </lineage>
</organism>
<gene>
    <name evidence="1" type="ORF">E2C01_090831</name>
</gene>
<dbReference type="Proteomes" id="UP000324222">
    <property type="component" value="Unassembled WGS sequence"/>
</dbReference>
<name>A0A5B7JMG3_PORTR</name>
<dbReference type="EMBL" id="VSRR010102894">
    <property type="protein sequence ID" value="MPC95613.1"/>
    <property type="molecule type" value="Genomic_DNA"/>
</dbReference>
<reference evidence="1 2" key="1">
    <citation type="submission" date="2019-05" db="EMBL/GenBank/DDBJ databases">
        <title>Another draft genome of Portunus trituberculatus and its Hox gene families provides insights of decapod evolution.</title>
        <authorList>
            <person name="Jeong J.-H."/>
            <person name="Song I."/>
            <person name="Kim S."/>
            <person name="Choi T."/>
            <person name="Kim D."/>
            <person name="Ryu S."/>
            <person name="Kim W."/>
        </authorList>
    </citation>
    <scope>NUCLEOTIDE SEQUENCE [LARGE SCALE GENOMIC DNA]</scope>
    <source>
        <tissue evidence="1">Muscle</tissue>
    </source>
</reference>
<accession>A0A5B7JMG3</accession>